<dbReference type="AlphaFoldDB" id="V6TGH1"/>
<dbReference type="VEuPathDB" id="GiardiaDB:DHA2_152738"/>
<dbReference type="VEuPathDB" id="GiardiaDB:GL50581_3549"/>
<proteinExistence type="predicted"/>
<accession>V6TGH1</accession>
<protein>
    <submittedName>
        <fullName evidence="2">Uncharacterized protein</fullName>
    </submittedName>
</protein>
<feature type="region of interest" description="Disordered" evidence="1">
    <location>
        <begin position="479"/>
        <end position="505"/>
    </location>
</feature>
<name>V6TGH1_GIAIN</name>
<gene>
    <name evidence="2" type="ORF">DHA2_152738</name>
</gene>
<feature type="region of interest" description="Disordered" evidence="1">
    <location>
        <begin position="1056"/>
        <end position="1087"/>
    </location>
</feature>
<comment type="caution">
    <text evidence="2">The sequence shown here is derived from an EMBL/GenBank/DDBJ whole genome shotgun (WGS) entry which is preliminary data.</text>
</comment>
<dbReference type="Proteomes" id="UP000018320">
    <property type="component" value="Unassembled WGS sequence"/>
</dbReference>
<dbReference type="VEuPathDB" id="GiardiaDB:QR46_0596"/>
<reference evidence="2 3" key="2">
    <citation type="journal article" date="2013" name="Genome Biol. Evol.">
        <title>Genome sequencing of Giardia lamblia genotypes A2 and B isolates (DH and GS) and comparative analysis with the genomes of genotypes A1 and E (WB and Pig).</title>
        <authorList>
            <person name="Adam R.D."/>
            <person name="Dahlstrom E.W."/>
            <person name="Martens C.A."/>
            <person name="Bruno D.P."/>
            <person name="Barbian K.D."/>
            <person name="Ricklefs S.M."/>
            <person name="Hernandez M.M."/>
            <person name="Narla N.P."/>
            <person name="Patel R.B."/>
            <person name="Porcella S.F."/>
            <person name="Nash T.E."/>
        </authorList>
    </citation>
    <scope>NUCLEOTIDE SEQUENCE [LARGE SCALE GENOMIC DNA]</scope>
    <source>
        <strain evidence="2 3">DH</strain>
    </source>
</reference>
<evidence type="ECO:0000256" key="1">
    <source>
        <dbReference type="SAM" id="MobiDB-lite"/>
    </source>
</evidence>
<evidence type="ECO:0000313" key="3">
    <source>
        <dbReference type="Proteomes" id="UP000018320"/>
    </source>
</evidence>
<sequence>MYHSMISSSTALSEHSFESDEFFPIKDTINEIIMLYTAGDEVAANIKLRELTDNIITASSKSIDELFSYKCLHLIFSFVGDGAHELSLHLLSFLTIFSQNFHKLQEFSSSSTGNLNAFLKPLRHIDNPEILVTYSDFFRDLSFTQNLNLGYTILAHIITSMFSEDSFSKVQNFGAVLKQLLSPHNIQIADFFLKYLNIYLSENYSEIVGYGKLSALELADKLRSLEATLAFPRNEKQSICERLTILDEESAHMEQRSRTPSLAQNLTYAPCPLPQTLQTSWGVINRTSRSCTPILIANREHPGDYQRRQLCIDQCLNTHSVPETATELDDRAMDAFFTAITCLMETLPLGFSLAMDIITMSRESLQQDEQIDLTQDFEERRFSGSVDSTLSQGSFVFLTNKSGPCRKPSDVGPGNRSISPFPTTISYSKALSPDVFLDKEELKVQKPMMPPRHTETKRPAESAASTDMRVYETMRLSIDSNSSSTPLLRTPTGESAQPPSLTETELTPIPEHSNRVQENDEQTFQDLFNAHFMPSTVDDEVPFMPTLGQRGSGSDFQCAHVTHNTFQTLAHNSESDNPSFQVITIPNRATINPSLIDQAQQYLQTIKIFIHRTALLLSDPAVSIFIKLKMLNLLLLLSNEAREHKYTEFFTIMTESSCYDSIIHLSIKTEQGSVLHGLAYSLLTAAMNTLKTFALKSSMMTAILHKIRLVYDMNLLYTGQKALQCRSFQEFVDYLSVNGLYPLRSRTSLISLCLGLVKYWISTCCGYDFSFSGLFTQAYSMQTSTQEIGLGIDSSTARANNLSGSRSAAYDSAEPEVLHNSSCHSNNTSMLPNFINFANPNNRCVLVPIPGIVGEVSILLMKRFLSVFVLSTRTARYFYHMHPIQYYSTPTGRIVALNTSLRASIPPPPSALLAASSLASNSHQSGVYPPSDSPKQLVTSVTGALPHSVVLSSYMQKSINWPGYSTLREEDLVGPCSMSGDDELLETNMSRTTSRYTNTDKQNLSQKIVTRYTIEVPQSPIRLSHLTDARAGTSGISLLESTSLLVASATGSSVTHSAAHEMPNSSSAIPPPGSGNFAEAPRTPNECETLSDLSDSLVPDIVHQYKDLPMSPTVSIL</sequence>
<evidence type="ECO:0000313" key="2">
    <source>
        <dbReference type="EMBL" id="ESU37457.1"/>
    </source>
</evidence>
<reference evidence="3" key="1">
    <citation type="submission" date="2012-02" db="EMBL/GenBank/DDBJ databases">
        <title>Genome sequencing of Giardia lamblia Genotypes A2 and B isolates (DH and GS) and comparative analysis with the genomes of Genotypes A1 and E (WB and Pig).</title>
        <authorList>
            <person name="Adam R."/>
            <person name="Dahlstrom E."/>
            <person name="Martens C."/>
            <person name="Bruno D."/>
            <person name="Barbian K."/>
            <person name="Porcella S.F."/>
            <person name="Nash T."/>
        </authorList>
    </citation>
    <scope>NUCLEOTIDE SEQUENCE</scope>
    <source>
        <strain evidence="3">DH</strain>
    </source>
</reference>
<dbReference type="EMBL" id="AHGT01000026">
    <property type="protein sequence ID" value="ESU37457.1"/>
    <property type="molecule type" value="Genomic_DNA"/>
</dbReference>
<organism evidence="2 3">
    <name type="scientific">Giardia intestinalis</name>
    <name type="common">Giardia lamblia</name>
    <dbReference type="NCBI Taxonomy" id="5741"/>
    <lineage>
        <taxon>Eukaryota</taxon>
        <taxon>Metamonada</taxon>
        <taxon>Diplomonadida</taxon>
        <taxon>Hexamitidae</taxon>
        <taxon>Giardiinae</taxon>
        <taxon>Giardia</taxon>
    </lineage>
</organism>
<dbReference type="VEuPathDB" id="GiardiaDB:GL50803_0013700"/>